<name>A0ABR8R545_9BACI</name>
<dbReference type="RefSeq" id="WP_144537836.1">
    <property type="nucleotide sequence ID" value="NZ_JACSQO010000001.1"/>
</dbReference>
<organism evidence="1 2">
    <name type="scientific">Psychrobacillus faecigallinarum</name>
    <dbReference type="NCBI Taxonomy" id="2762235"/>
    <lineage>
        <taxon>Bacteria</taxon>
        <taxon>Bacillati</taxon>
        <taxon>Bacillota</taxon>
        <taxon>Bacilli</taxon>
        <taxon>Bacillales</taxon>
        <taxon>Bacillaceae</taxon>
        <taxon>Psychrobacillus</taxon>
    </lineage>
</organism>
<sequence>MKVKSDSQHLQGTSLETNLNDQTSVVVSLTDRPCRPCVFAQSPLLIPSMSLIVSLDINAISSFFQSLTTLISLTAITSSVRTSNMSCGNTLEKD</sequence>
<comment type="caution">
    <text evidence="1">The sequence shown here is derived from an EMBL/GenBank/DDBJ whole genome shotgun (WGS) entry which is preliminary data.</text>
</comment>
<proteinExistence type="predicted"/>
<evidence type="ECO:0000313" key="1">
    <source>
        <dbReference type="EMBL" id="MBD7942896.1"/>
    </source>
</evidence>
<evidence type="ECO:0000313" key="2">
    <source>
        <dbReference type="Proteomes" id="UP000640786"/>
    </source>
</evidence>
<keyword evidence="2" id="KW-1185">Reference proteome</keyword>
<gene>
    <name evidence="1" type="ORF">H9650_02110</name>
</gene>
<protein>
    <submittedName>
        <fullName evidence="1">Uncharacterized protein</fullName>
    </submittedName>
</protein>
<reference evidence="1 2" key="1">
    <citation type="submission" date="2020-08" db="EMBL/GenBank/DDBJ databases">
        <title>A Genomic Blueprint of the Chicken Gut Microbiome.</title>
        <authorList>
            <person name="Gilroy R."/>
            <person name="Ravi A."/>
            <person name="Getino M."/>
            <person name="Pursley I."/>
            <person name="Horton D.L."/>
            <person name="Alikhan N.-F."/>
            <person name="Baker D."/>
            <person name="Gharbi K."/>
            <person name="Hall N."/>
            <person name="Watson M."/>
            <person name="Adriaenssens E.M."/>
            <person name="Foster-Nyarko E."/>
            <person name="Jarju S."/>
            <person name="Secka A."/>
            <person name="Antonio M."/>
            <person name="Oren A."/>
            <person name="Chaudhuri R."/>
            <person name="La Ragione R.M."/>
            <person name="Hildebrand F."/>
            <person name="Pallen M.J."/>
        </authorList>
    </citation>
    <scope>NUCLEOTIDE SEQUENCE [LARGE SCALE GENOMIC DNA]</scope>
    <source>
        <strain evidence="1 2">Sa2BUA9</strain>
    </source>
</reference>
<accession>A0ABR8R545</accession>
<dbReference type="EMBL" id="JACSQO010000001">
    <property type="protein sequence ID" value="MBD7942896.1"/>
    <property type="molecule type" value="Genomic_DNA"/>
</dbReference>
<dbReference type="Proteomes" id="UP000640786">
    <property type="component" value="Unassembled WGS sequence"/>
</dbReference>